<dbReference type="InterPro" id="IPR012677">
    <property type="entry name" value="Nucleotide-bd_a/b_plait_sf"/>
</dbReference>
<sequence length="367" mass="38119">MDPQDQDALAVGETDHNANEIKSQSHTGDGASPGKIFIGGLARETTSAQFVKHFGKYGEITDSVIMKDRKTGQPRGFGFVTYADPLVVDQVIQDTHIINGKQVEIKRTIPKGAIGSRDFKTKKIFVGGIPTAVTEDEFKEFFTQYGEVIEHQIMRDHSTNRSRGFGFITFDSELAVDDILAKGNKLELAGTQVEIKKAEPKKANPPPPPSKRYNDSRSAFGSGLGDAYDGYIGSGFGGGGGGGYRSGGVYGDRASTYGGYNGGEFGGYGGYGSGGIASYRGEPSYGYSGRYGGGFSRGYDFGGGYGGSGEGYGGYGSGSGAGGSGSGYGGSYDTGLGGGYGGSSGGSFYGSRGYGGAGMGRYHPYGR</sequence>
<dbReference type="PROSITE" id="PS50102">
    <property type="entry name" value="RRM"/>
    <property type="match status" value="2"/>
</dbReference>
<evidence type="ECO:0000256" key="3">
    <source>
        <dbReference type="PROSITE-ProRule" id="PRU00176"/>
    </source>
</evidence>
<evidence type="ECO:0000256" key="1">
    <source>
        <dbReference type="ARBA" id="ARBA00004123"/>
    </source>
</evidence>
<feature type="domain" description="RRM" evidence="5">
    <location>
        <begin position="34"/>
        <end position="110"/>
    </location>
</feature>
<dbReference type="PANTHER" id="PTHR48033">
    <property type="entry name" value="RNA-BINDING (RRM/RBD/RNP MOTIFS) FAMILY PROTEIN"/>
    <property type="match status" value="1"/>
</dbReference>
<dbReference type="SMART" id="SM00360">
    <property type="entry name" value="RRM"/>
    <property type="match status" value="2"/>
</dbReference>
<keyword evidence="3" id="KW-0694">RNA-binding</keyword>
<evidence type="ECO:0000256" key="2">
    <source>
        <dbReference type="ARBA" id="ARBA00023242"/>
    </source>
</evidence>
<protein>
    <recommendedName>
        <fullName evidence="5">RRM domain-containing protein</fullName>
    </recommendedName>
</protein>
<dbReference type="Pfam" id="PF00076">
    <property type="entry name" value="RRM_1"/>
    <property type="match status" value="2"/>
</dbReference>
<evidence type="ECO:0000256" key="4">
    <source>
        <dbReference type="SAM" id="MobiDB-lite"/>
    </source>
</evidence>
<evidence type="ECO:0000313" key="6">
    <source>
        <dbReference type="EMBL" id="KAJ9135377.1"/>
    </source>
</evidence>
<feature type="region of interest" description="Disordered" evidence="4">
    <location>
        <begin position="1"/>
        <end position="32"/>
    </location>
</feature>
<accession>A0ABQ9KGL1</accession>
<evidence type="ECO:0000259" key="5">
    <source>
        <dbReference type="PROSITE" id="PS50102"/>
    </source>
</evidence>
<proteinExistence type="predicted"/>
<dbReference type="InterPro" id="IPR000504">
    <property type="entry name" value="RRM_dom"/>
</dbReference>
<dbReference type="EMBL" id="JARPOI010000018">
    <property type="protein sequence ID" value="KAJ9135377.1"/>
    <property type="molecule type" value="Genomic_DNA"/>
</dbReference>
<gene>
    <name evidence="6" type="ORF">P3X46_032568</name>
</gene>
<name>A0ABQ9KGL1_HEVBR</name>
<comment type="caution">
    <text evidence="6">The sequence shown here is derived from an EMBL/GenBank/DDBJ whole genome shotgun (WGS) entry which is preliminary data.</text>
</comment>
<keyword evidence="2" id="KW-0539">Nucleus</keyword>
<organism evidence="6 7">
    <name type="scientific">Hevea brasiliensis</name>
    <name type="common">Para rubber tree</name>
    <name type="synonym">Siphonia brasiliensis</name>
    <dbReference type="NCBI Taxonomy" id="3981"/>
    <lineage>
        <taxon>Eukaryota</taxon>
        <taxon>Viridiplantae</taxon>
        <taxon>Streptophyta</taxon>
        <taxon>Embryophyta</taxon>
        <taxon>Tracheophyta</taxon>
        <taxon>Spermatophyta</taxon>
        <taxon>Magnoliopsida</taxon>
        <taxon>eudicotyledons</taxon>
        <taxon>Gunneridae</taxon>
        <taxon>Pentapetalae</taxon>
        <taxon>rosids</taxon>
        <taxon>fabids</taxon>
        <taxon>Malpighiales</taxon>
        <taxon>Euphorbiaceae</taxon>
        <taxon>Crotonoideae</taxon>
        <taxon>Micrandreae</taxon>
        <taxon>Hevea</taxon>
    </lineage>
</organism>
<evidence type="ECO:0000313" key="7">
    <source>
        <dbReference type="Proteomes" id="UP001174677"/>
    </source>
</evidence>
<dbReference type="Gene3D" id="3.30.70.330">
    <property type="match status" value="2"/>
</dbReference>
<reference evidence="6 7" key="1">
    <citation type="journal article" date="2023" name="Plant Biotechnol. J.">
        <title>Chromosome-level wild Hevea brasiliensis genome provides new tools for genomic-assisted breeding and valuable loci to elevate rubber yield.</title>
        <authorList>
            <person name="Cheng H."/>
            <person name="Song X."/>
            <person name="Hu Y."/>
            <person name="Wu T."/>
            <person name="Yang Q."/>
            <person name="An Z."/>
            <person name="Feng S."/>
            <person name="Deng Z."/>
            <person name="Wu W."/>
            <person name="Zeng X."/>
            <person name="Tu M."/>
            <person name="Wang X."/>
            <person name="Huang H."/>
        </authorList>
    </citation>
    <scope>NUCLEOTIDE SEQUENCE [LARGE SCALE GENOMIC DNA]</scope>
    <source>
        <strain evidence="6">MT/VB/25A 57/8</strain>
    </source>
</reference>
<keyword evidence="7" id="KW-1185">Reference proteome</keyword>
<feature type="domain" description="RRM" evidence="5">
    <location>
        <begin position="122"/>
        <end position="200"/>
    </location>
</feature>
<dbReference type="Proteomes" id="UP001174677">
    <property type="component" value="Chromosome 18"/>
</dbReference>
<feature type="region of interest" description="Disordered" evidence="4">
    <location>
        <begin position="196"/>
        <end position="218"/>
    </location>
</feature>
<dbReference type="SUPFAM" id="SSF54928">
    <property type="entry name" value="RNA-binding domain, RBD"/>
    <property type="match status" value="2"/>
</dbReference>
<comment type="subcellular location">
    <subcellularLocation>
        <location evidence="1">Nucleus</location>
    </subcellularLocation>
</comment>
<dbReference type="InterPro" id="IPR035979">
    <property type="entry name" value="RBD_domain_sf"/>
</dbReference>
<dbReference type="PANTHER" id="PTHR48033:SF5">
    <property type="entry name" value="RRM DOMAIN-CONTAINING PROTEIN"/>
    <property type="match status" value="1"/>
</dbReference>